<proteinExistence type="predicted"/>
<protein>
    <recommendedName>
        <fullName evidence="3">DUF4412 domain-containing protein</fullName>
    </recommendedName>
</protein>
<evidence type="ECO:0008006" key="3">
    <source>
        <dbReference type="Google" id="ProtNLM"/>
    </source>
</evidence>
<dbReference type="Proteomes" id="UP000460416">
    <property type="component" value="Unassembled WGS sequence"/>
</dbReference>
<evidence type="ECO:0000313" key="1">
    <source>
        <dbReference type="EMBL" id="MUP43908.1"/>
    </source>
</evidence>
<dbReference type="AlphaFoldDB" id="A0A7K1LSZ9"/>
<accession>A0A7K1LSZ9</accession>
<sequence>MIRTTNFRLLGNFILILIFIIPLSLTAQEDYFSGILTMEIKWESDSQVGQKLIKKMPASGKYFYKNGSYKQTYDNGDIEFTIHRNGSEYTYTKFRNIDTLYAENINWIRKIDSSPEISESENEENLLDLKCKRIELKNDYQTKTFIFSPSIKIDSKKFKDYINDNRNIFAELSESIPLKYIVQNELYKMTVTVLKIHENELSTDEFKIPNLPITTVK</sequence>
<dbReference type="EMBL" id="VJVW01000011">
    <property type="protein sequence ID" value="MUP43908.1"/>
    <property type="molecule type" value="Genomic_DNA"/>
</dbReference>
<gene>
    <name evidence="1" type="ORF">FLP08_15110</name>
</gene>
<comment type="caution">
    <text evidence="1">The sequence shown here is derived from an EMBL/GenBank/DDBJ whole genome shotgun (WGS) entry which is preliminary data.</text>
</comment>
<dbReference type="RefSeq" id="WP_156277994.1">
    <property type="nucleotide sequence ID" value="NZ_BAABGI010000008.1"/>
</dbReference>
<evidence type="ECO:0000313" key="2">
    <source>
        <dbReference type="Proteomes" id="UP000460416"/>
    </source>
</evidence>
<name>A0A7K1LSZ9_9FLAO</name>
<keyword evidence="2" id="KW-1185">Reference proteome</keyword>
<organism evidence="1 2">
    <name type="scientific">Christiangramia aestuarii</name>
    <dbReference type="NCBI Taxonomy" id="1028746"/>
    <lineage>
        <taxon>Bacteria</taxon>
        <taxon>Pseudomonadati</taxon>
        <taxon>Bacteroidota</taxon>
        <taxon>Flavobacteriia</taxon>
        <taxon>Flavobacteriales</taxon>
        <taxon>Flavobacteriaceae</taxon>
        <taxon>Christiangramia</taxon>
    </lineage>
</organism>
<reference evidence="1 2" key="1">
    <citation type="submission" date="2019-07" db="EMBL/GenBank/DDBJ databases">
        <title>Gramella aestuarii sp. nov., isolated from a tidal flat, and emended description of Gramella echinicola.</title>
        <authorList>
            <person name="Liu L."/>
        </authorList>
    </citation>
    <scope>NUCLEOTIDE SEQUENCE [LARGE SCALE GENOMIC DNA]</scope>
    <source>
        <strain evidence="1 2">BS12</strain>
    </source>
</reference>